<dbReference type="InterPro" id="IPR036107">
    <property type="entry name" value="CsrA_sf"/>
</dbReference>
<evidence type="ECO:0000313" key="2">
    <source>
        <dbReference type="EMBL" id="KTD44476.1"/>
    </source>
</evidence>
<proteinExistence type="predicted"/>
<protein>
    <submittedName>
        <fullName evidence="2">Carbon storage regulator CsrA</fullName>
    </submittedName>
</protein>
<dbReference type="Proteomes" id="UP000054858">
    <property type="component" value="Unassembled WGS sequence"/>
</dbReference>
<evidence type="ECO:0000313" key="3">
    <source>
        <dbReference type="Proteomes" id="UP000054858"/>
    </source>
</evidence>
<sequence length="64" mass="7291">MHIVTVPFEEPLIIDINGNIVQIIAFKTQEHGNIKFGINAPRSINVHREEIYHAIKQKEQAASE</sequence>
<dbReference type="EMBL" id="LNYP01000003">
    <property type="protein sequence ID" value="KTD44476.1"/>
    <property type="molecule type" value="Genomic_DNA"/>
</dbReference>
<dbReference type="SUPFAM" id="SSF117130">
    <property type="entry name" value="CsrA-like"/>
    <property type="match status" value="1"/>
</dbReference>
<dbReference type="Pfam" id="PF02599">
    <property type="entry name" value="CsrA"/>
    <property type="match status" value="1"/>
</dbReference>
<dbReference type="GO" id="GO:0006109">
    <property type="term" value="P:regulation of carbohydrate metabolic process"/>
    <property type="evidence" value="ECO:0007669"/>
    <property type="project" value="InterPro"/>
</dbReference>
<dbReference type="InterPro" id="IPR003751">
    <property type="entry name" value="CsrA"/>
</dbReference>
<dbReference type="RefSeq" id="WP_025385669.1">
    <property type="nucleotide sequence ID" value="NZ_LCUA01000023.1"/>
</dbReference>
<dbReference type="GO" id="GO:0003723">
    <property type="term" value="F:RNA binding"/>
    <property type="evidence" value="ECO:0007669"/>
    <property type="project" value="InterPro"/>
</dbReference>
<dbReference type="PATRIC" id="fig|29423.5.peg.182"/>
<reference evidence="2 3" key="1">
    <citation type="submission" date="2015-11" db="EMBL/GenBank/DDBJ databases">
        <title>Genomic analysis of 38 Legionella species identifies large and diverse effector repertoires.</title>
        <authorList>
            <person name="Burstein D."/>
            <person name="Amaro F."/>
            <person name="Zusman T."/>
            <person name="Lifshitz Z."/>
            <person name="Cohen O."/>
            <person name="Gilbert J.A."/>
            <person name="Pupko T."/>
            <person name="Shuman H.A."/>
            <person name="Segal G."/>
        </authorList>
    </citation>
    <scope>NUCLEOTIDE SEQUENCE [LARGE SCALE GENOMIC DNA]</scope>
    <source>
        <strain evidence="2 3">Oak Ridge-10</strain>
    </source>
</reference>
<dbReference type="Gene3D" id="2.60.40.4380">
    <property type="entry name" value="Translational regulator CsrA"/>
    <property type="match status" value="1"/>
</dbReference>
<name>A0A0W0XIV8_9GAMM</name>
<accession>A0A0W0XIV8</accession>
<organism evidence="2 3">
    <name type="scientific">Legionella oakridgensis</name>
    <dbReference type="NCBI Taxonomy" id="29423"/>
    <lineage>
        <taxon>Bacteria</taxon>
        <taxon>Pseudomonadati</taxon>
        <taxon>Pseudomonadota</taxon>
        <taxon>Gammaproteobacteria</taxon>
        <taxon>Legionellales</taxon>
        <taxon>Legionellaceae</taxon>
        <taxon>Legionella</taxon>
    </lineage>
</organism>
<dbReference type="GO" id="GO:0006402">
    <property type="term" value="P:mRNA catabolic process"/>
    <property type="evidence" value="ECO:0007669"/>
    <property type="project" value="InterPro"/>
</dbReference>
<dbReference type="AlphaFoldDB" id="A0A0W0XIV8"/>
<keyword evidence="1" id="KW-0010">Activator</keyword>
<evidence type="ECO:0000256" key="1">
    <source>
        <dbReference type="ARBA" id="ARBA00023159"/>
    </source>
</evidence>
<gene>
    <name evidence="2" type="ORF">Loak_0176</name>
</gene>
<comment type="caution">
    <text evidence="2">The sequence shown here is derived from an EMBL/GenBank/DDBJ whole genome shotgun (WGS) entry which is preliminary data.</text>
</comment>